<dbReference type="Pfam" id="PF07400">
    <property type="entry name" value="IL11"/>
    <property type="match status" value="1"/>
</dbReference>
<evidence type="ECO:0000256" key="3">
    <source>
        <dbReference type="ARBA" id="ARBA00022723"/>
    </source>
</evidence>
<keyword evidence="10" id="KW-0539">Nucleus</keyword>
<dbReference type="CDD" id="cd22734">
    <property type="entry name" value="FHA_RAIN"/>
    <property type="match status" value="1"/>
</dbReference>
<feature type="compositionally biased region" description="Basic and acidic residues" evidence="12">
    <location>
        <begin position="262"/>
        <end position="279"/>
    </location>
</feature>
<dbReference type="InterPro" id="IPR050826">
    <property type="entry name" value="Krueppel_C2H2_ZnFinger"/>
</dbReference>
<dbReference type="SMART" id="SM00355">
    <property type="entry name" value="ZnF_C2H2"/>
    <property type="match status" value="16"/>
</dbReference>
<dbReference type="SUPFAM" id="SSF49879">
    <property type="entry name" value="SMAD/FHA domain"/>
    <property type="match status" value="1"/>
</dbReference>
<evidence type="ECO:0000256" key="5">
    <source>
        <dbReference type="ARBA" id="ARBA00022771"/>
    </source>
</evidence>
<feature type="domain" description="C2H2-type" evidence="13">
    <location>
        <begin position="1343"/>
        <end position="1370"/>
    </location>
</feature>
<dbReference type="SUPFAM" id="SSF57667">
    <property type="entry name" value="beta-beta-alpha zinc fingers"/>
    <property type="match status" value="8"/>
</dbReference>
<dbReference type="Gene3D" id="3.30.160.60">
    <property type="entry name" value="Classic Zinc Finger"/>
    <property type="match status" value="14"/>
</dbReference>
<dbReference type="PRINTS" id="PR01944">
    <property type="entry name" value="INTLKN11FISH"/>
</dbReference>
<dbReference type="FunFam" id="3.30.160.60:FF:002716">
    <property type="entry name" value="Zinc finger protein 212"/>
    <property type="match status" value="1"/>
</dbReference>
<dbReference type="Proteomes" id="UP000246464">
    <property type="component" value="Chromosome 1"/>
</dbReference>
<keyword evidence="8" id="KW-0238">DNA-binding</keyword>
<feature type="region of interest" description="Disordered" evidence="12">
    <location>
        <begin position="55"/>
        <end position="123"/>
    </location>
</feature>
<evidence type="ECO:0000256" key="7">
    <source>
        <dbReference type="ARBA" id="ARBA00023015"/>
    </source>
</evidence>
<dbReference type="SMART" id="SM01132">
    <property type="entry name" value="DIL"/>
    <property type="match status" value="1"/>
</dbReference>
<dbReference type="InterPro" id="IPR020427">
    <property type="entry name" value="IL-11A_fish"/>
</dbReference>
<feature type="domain" description="C2H2-type" evidence="13">
    <location>
        <begin position="1259"/>
        <end position="1286"/>
    </location>
</feature>
<feature type="compositionally biased region" description="Basic and acidic residues" evidence="12">
    <location>
        <begin position="110"/>
        <end position="123"/>
    </location>
</feature>
<evidence type="ECO:0000256" key="10">
    <source>
        <dbReference type="ARBA" id="ARBA00023242"/>
    </source>
</evidence>
<feature type="region of interest" description="Disordered" evidence="12">
    <location>
        <begin position="759"/>
        <end position="787"/>
    </location>
</feature>
<dbReference type="FunFam" id="3.30.160.60:FF:000213">
    <property type="entry name" value="Zinc finger protein 624"/>
    <property type="match status" value="1"/>
</dbReference>
<evidence type="ECO:0000256" key="8">
    <source>
        <dbReference type="ARBA" id="ARBA00023125"/>
    </source>
</evidence>
<evidence type="ECO:0000256" key="12">
    <source>
        <dbReference type="SAM" id="MobiDB-lite"/>
    </source>
</evidence>
<dbReference type="Gene3D" id="2.60.200.20">
    <property type="match status" value="1"/>
</dbReference>
<feature type="compositionally biased region" description="Low complexity" evidence="12">
    <location>
        <begin position="58"/>
        <end position="76"/>
    </location>
</feature>
<dbReference type="PROSITE" id="PS00028">
    <property type="entry name" value="ZINC_FINGER_C2H2_1"/>
    <property type="match status" value="15"/>
</dbReference>
<evidence type="ECO:0000256" key="2">
    <source>
        <dbReference type="ARBA" id="ARBA00006991"/>
    </source>
</evidence>
<reference evidence="16 17" key="1">
    <citation type="submission" date="2017-12" db="EMBL/GenBank/DDBJ databases">
        <title>Integrating genomic resources of turbot (Scophthalmus maximus) in depth evaluation of genetic and physical mapping variation across individuals.</title>
        <authorList>
            <person name="Martinez P."/>
        </authorList>
    </citation>
    <scope>NUCLEOTIDE SEQUENCE [LARGE SCALE GENOMIC DNA]</scope>
</reference>
<dbReference type="InterPro" id="IPR022356">
    <property type="entry name" value="IL-11_fish"/>
</dbReference>
<proteinExistence type="inferred from homology"/>
<dbReference type="InterPro" id="IPR029071">
    <property type="entry name" value="Ubiquitin-like_domsf"/>
</dbReference>
<evidence type="ECO:0000313" key="16">
    <source>
        <dbReference type="EMBL" id="AWO96454.1"/>
    </source>
</evidence>
<dbReference type="FunFam" id="3.30.160.60:FF:000450">
    <property type="entry name" value="PR domain zinc finger protein 14"/>
    <property type="match status" value="1"/>
</dbReference>
<dbReference type="FunFam" id="3.30.160.60:FF:000016">
    <property type="entry name" value="zinc finger protein 37 homolog"/>
    <property type="match status" value="1"/>
</dbReference>
<evidence type="ECO:0000256" key="11">
    <source>
        <dbReference type="PROSITE-ProRule" id="PRU00042"/>
    </source>
</evidence>
<dbReference type="InterPro" id="IPR008984">
    <property type="entry name" value="SMAD_FHA_dom_sf"/>
</dbReference>
<evidence type="ECO:0000259" key="13">
    <source>
        <dbReference type="PROSITE" id="PS50157"/>
    </source>
</evidence>
<dbReference type="InterPro" id="IPR020438">
    <property type="entry name" value="IL-11"/>
</dbReference>
<dbReference type="STRING" id="52904.ENSSMAP00000020010"/>
<dbReference type="GO" id="GO:0007165">
    <property type="term" value="P:signal transduction"/>
    <property type="evidence" value="ECO:0007669"/>
    <property type="project" value="InterPro"/>
</dbReference>
<name>A0A2U9AXT2_SCOMX</name>
<keyword evidence="4" id="KW-0677">Repeat</keyword>
<dbReference type="SUPFAM" id="SSF47266">
    <property type="entry name" value="4-helical cytokines"/>
    <property type="match status" value="1"/>
</dbReference>
<feature type="domain" description="C2H2-type" evidence="13">
    <location>
        <begin position="1724"/>
        <end position="1751"/>
    </location>
</feature>
<evidence type="ECO:0000256" key="9">
    <source>
        <dbReference type="ARBA" id="ARBA00023163"/>
    </source>
</evidence>
<dbReference type="FunFam" id="3.30.160.60:FF:002343">
    <property type="entry name" value="Zinc finger protein 33A"/>
    <property type="match status" value="1"/>
</dbReference>
<evidence type="ECO:0000259" key="14">
    <source>
        <dbReference type="PROSITE" id="PS50200"/>
    </source>
</evidence>
<dbReference type="InterPro" id="IPR002710">
    <property type="entry name" value="Dilute_dom"/>
</dbReference>
<dbReference type="EMBL" id="CP026243">
    <property type="protein sequence ID" value="AWO96454.1"/>
    <property type="molecule type" value="Genomic_DNA"/>
</dbReference>
<feature type="domain" description="C2H2-type" evidence="13">
    <location>
        <begin position="1612"/>
        <end position="1639"/>
    </location>
</feature>
<keyword evidence="3" id="KW-0479">Metal-binding</keyword>
<feature type="region of interest" description="Disordered" evidence="12">
    <location>
        <begin position="328"/>
        <end position="350"/>
    </location>
</feature>
<dbReference type="GO" id="GO:0005634">
    <property type="term" value="C:nucleus"/>
    <property type="evidence" value="ECO:0007669"/>
    <property type="project" value="UniProtKB-SubCell"/>
</dbReference>
<dbReference type="FunFam" id="3.30.160.60:FF:000295">
    <property type="entry name" value="zinc finger protein 19"/>
    <property type="match status" value="1"/>
</dbReference>
<feature type="domain" description="C2H2-type" evidence="13">
    <location>
        <begin position="1315"/>
        <end position="1342"/>
    </location>
</feature>
<feature type="domain" description="C2H2-type" evidence="13">
    <location>
        <begin position="1640"/>
        <end position="1667"/>
    </location>
</feature>
<keyword evidence="6" id="KW-0862">Zinc</keyword>
<evidence type="ECO:0000256" key="1">
    <source>
        <dbReference type="ARBA" id="ARBA00004123"/>
    </source>
</evidence>
<gene>
    <name evidence="16" type="ORF">SMAX5B_011792</name>
</gene>
<keyword evidence="17" id="KW-1185">Reference proteome</keyword>
<feature type="compositionally biased region" description="Basic and acidic residues" evidence="12">
    <location>
        <begin position="759"/>
        <end position="768"/>
    </location>
</feature>
<sequence>MRFKMEGSGSPRFRKLHFPVGLWINSPRKHFAKLGGRWPSAISVKSTTSSDAASLHEAPFAPSSSLSNSTPSLASPTPSPSPSPAFLRPRPAGPQSRTKRLSHLFLRGRSNSDRDRAVGEREREVWAHSAAPSSHHYLPPASSSAPGLIKIYGDALSSGANYRSLLANIHSTARQLIAQVITRYTEREREETDDAVLQKHSPEDFLLCDVIGKPIQQPDGAIKWETECRRSVAPWECPLLLVDMWRPKDGFERRFEIQRKEDYEREEQEREKEREREGESYQGVRWRRSRMSSGGGPEESERGHRGRNTELRRSISDMNLSLRRRQGNHVNSDLRGSGNQPNNNGGLPDRKNIVSMIGPQPGEIRASKVQAKVGWTNQPAEDEKDYSSCDLEVMSQSLILPPTDRPYFLLLQGYDQSKDFVLYIMAGLTHVFGRKPTMREREKDRERERKGKRPLKVDTFLSAPDLLARHLLVRRDSAVPETPTGQALMRPFRGGAVTLNGMALYREAVLKPGDVIGLGHHFLFLYRDPRVTPAPPLALTLPWQADASTTCCPSGLVDRQEALRQYLGSTEAVLKFHPRHADPLLQEIISKNSSPDSGGGPLAPAYLLSIMIDHASKHLDPALTPQILLKSANLIKEIVWDNIKEFGDKHPTQNSTEQEGEISTPNVQKLSSDLRPLMFWMSNATELLNFFQVRVETMEKEWEFEAPGDPVLTADMDTCSEALAQLDDVIMHTFQQCVYHLTKTLYSLLPALLDTNPFSREEKDKEKGGPGGAEGEEKRGEEGEVDDVSALPPKVAGLVEVYRCSLMLSREACLSPPLTSQTFGYLFFFTNTSLLNTLLERDGLFSWSRAVQIRTNLDLVLDWLQGAGLGDIASEFMKKLSITVNFLCIPKTRLIQSSWTSLLEDHVLLSSAQLHHLLTHYKLGPTRAPPALWAPPPGTELSGVLLDSSSSLLFSLLLAQLPVFTSATPVPHRRPTDMDKLSNQTKKLLKLTQELLKEPAFKSDVEPHRFRSLPEMSNRSANDLNNLELKPTLSQLHADLKLYEHHFEWLNKVSKKHHHSAMPKLVEMIKEMKSLINLLHGQMVRVEAPRLTPATPSLPPHLPYQFDVMQSSHELLQHFKLFCDWAYRAFISLKPKVTASAASLSPFPSLLGSGEDGEDEGERGELEEGDKGVVEGGEEVVLDMVTSSVPGAAQQPKQSDHPFQCLDCGKSFRWSSRLTHHQRSHNNERPYRCNLCPKAFKGSSALLYHQRSHSGEKPYKCQDCGKAFKRSSLLQVHQSVHTGVRTFLCPYCPLTFKWSSHYQYHLRQHTGECPYPCDTCPKAFKNSSSLRRHKNVHLGLKPYTCSVCNKSFTQSTNLRQHMRIHTGERPYICGECGRSFTHSSNLALHKNSHSNLNAGGKEGKRGVDARDAIVEVVVGAEEMTCGSCSHTFGTQTDLEEHQAIHMAPEEHGAGLSCGYCNKTFKTSGGLNRHVSLIHSLSSQSRSQFSCSACDRSFPLLSSLLTHQHSHTPEQRLLAEAEAEIVCPPSLSLSLPLPSSPSQADKLQEGQREIHVNIITVSEEQEEQPAKPAKAPKKTGASKSILAGECGKAFKGSSGLKYHMRDHTGERPYRCTECGKSFKRSSLLSIHQRVHTGVRAFQCPHCPLTFKWSSHYQYHLRQHTGERPYVCKECGKSFKNTSCLRRHSQMHSGLRPHTCAICSKSFSQTSNLKQHERTHSGERPFQCTHCNKSFTHSSNLQLHLRTHSSRKDFKCPYCSKEGTSVPMAVVSPCPALAVEVKTVWLLKPVSEE</sequence>
<feature type="domain" description="C2H2-type" evidence="13">
    <location>
        <begin position="1584"/>
        <end position="1611"/>
    </location>
</feature>
<dbReference type="GO" id="GO:0008270">
    <property type="term" value="F:zinc ion binding"/>
    <property type="evidence" value="ECO:0007669"/>
    <property type="project" value="UniProtKB-KW"/>
</dbReference>
<dbReference type="SUPFAM" id="SSF54236">
    <property type="entry name" value="Ubiquitin-like"/>
    <property type="match status" value="1"/>
</dbReference>
<dbReference type="GO" id="GO:0003677">
    <property type="term" value="F:DNA binding"/>
    <property type="evidence" value="ECO:0007669"/>
    <property type="project" value="UniProtKB-KW"/>
</dbReference>
<dbReference type="FunFam" id="3.30.160.60:FF:000358">
    <property type="entry name" value="zinc finger protein 24"/>
    <property type="match status" value="1"/>
</dbReference>
<comment type="subcellular location">
    <subcellularLocation>
        <location evidence="1">Nucleus</location>
    </subcellularLocation>
</comment>
<dbReference type="Gene3D" id="3.10.20.90">
    <property type="entry name" value="Phosphatidylinositol 3-kinase Catalytic Subunit, Chain A, domain 1"/>
    <property type="match status" value="1"/>
</dbReference>
<dbReference type="PRINTS" id="PR01945">
    <property type="entry name" value="IL11AFISH"/>
</dbReference>
<feature type="domain" description="C2H2-type" evidence="13">
    <location>
        <begin position="1668"/>
        <end position="1695"/>
    </location>
</feature>
<protein>
    <submittedName>
        <fullName evidence="16">Putative ras-interacting protein 1</fullName>
    </submittedName>
</protein>
<feature type="domain" description="C2H2-type" evidence="13">
    <location>
        <begin position="1371"/>
        <end position="1398"/>
    </location>
</feature>
<dbReference type="PROSITE" id="PS51126">
    <property type="entry name" value="DILUTE"/>
    <property type="match status" value="1"/>
</dbReference>
<comment type="similarity">
    <text evidence="2">Belongs to the krueppel C2H2-type zinc-finger protein family.</text>
</comment>
<feature type="domain" description="C2H2-type" evidence="13">
    <location>
        <begin position="1423"/>
        <end position="1450"/>
    </location>
</feature>
<feature type="region of interest" description="Disordered" evidence="12">
    <location>
        <begin position="1148"/>
        <end position="1172"/>
    </location>
</feature>
<organism evidence="16 17">
    <name type="scientific">Scophthalmus maximus</name>
    <name type="common">Turbot</name>
    <name type="synonym">Psetta maxima</name>
    <dbReference type="NCBI Taxonomy" id="52904"/>
    <lineage>
        <taxon>Eukaryota</taxon>
        <taxon>Metazoa</taxon>
        <taxon>Chordata</taxon>
        <taxon>Craniata</taxon>
        <taxon>Vertebrata</taxon>
        <taxon>Euteleostomi</taxon>
        <taxon>Actinopterygii</taxon>
        <taxon>Neopterygii</taxon>
        <taxon>Teleostei</taxon>
        <taxon>Neoteleostei</taxon>
        <taxon>Acanthomorphata</taxon>
        <taxon>Carangaria</taxon>
        <taxon>Pleuronectiformes</taxon>
        <taxon>Pleuronectoidei</taxon>
        <taxon>Scophthalmidae</taxon>
        <taxon>Scophthalmus</taxon>
    </lineage>
</organism>
<feature type="domain" description="Ras-associating" evidence="14">
    <location>
        <begin position="145"/>
        <end position="262"/>
    </location>
</feature>
<feature type="compositionally biased region" description="Basic and acidic residues" evidence="12">
    <location>
        <begin position="1163"/>
        <end position="1172"/>
    </location>
</feature>
<keyword evidence="5 11" id="KW-0863">Zinc-finger</keyword>
<evidence type="ECO:0000259" key="15">
    <source>
        <dbReference type="PROSITE" id="PS51126"/>
    </source>
</evidence>
<evidence type="ECO:0000256" key="6">
    <source>
        <dbReference type="ARBA" id="ARBA00022833"/>
    </source>
</evidence>
<dbReference type="InterPro" id="IPR009079">
    <property type="entry name" value="4_helix_cytokine-like_core"/>
</dbReference>
<feature type="domain" description="C2H2-type" evidence="13">
    <location>
        <begin position="1696"/>
        <end position="1723"/>
    </location>
</feature>
<dbReference type="FunFam" id="3.30.160.60:FF:000495">
    <property type="entry name" value="zinc finger protein 668"/>
    <property type="match status" value="1"/>
</dbReference>
<evidence type="ECO:0000256" key="4">
    <source>
        <dbReference type="ARBA" id="ARBA00022737"/>
    </source>
</evidence>
<feature type="region of interest" description="Disordered" evidence="12">
    <location>
        <begin position="262"/>
        <end position="313"/>
    </location>
</feature>
<dbReference type="PROSITE" id="PS50200">
    <property type="entry name" value="RA"/>
    <property type="match status" value="1"/>
</dbReference>
<dbReference type="Gene3D" id="1.20.1250.10">
    <property type="match status" value="1"/>
</dbReference>
<evidence type="ECO:0000313" key="17">
    <source>
        <dbReference type="Proteomes" id="UP000246464"/>
    </source>
</evidence>
<feature type="domain" description="C2H2-type" evidence="13">
    <location>
        <begin position="1203"/>
        <end position="1230"/>
    </location>
</feature>
<accession>A0A2U9AXT2</accession>
<feature type="domain" description="C2H2-type" evidence="13">
    <location>
        <begin position="1455"/>
        <end position="1483"/>
    </location>
</feature>
<dbReference type="InterPro" id="IPR036236">
    <property type="entry name" value="Znf_C2H2_sf"/>
</dbReference>
<feature type="domain" description="C2H2-type" evidence="13">
    <location>
        <begin position="1287"/>
        <end position="1314"/>
    </location>
</feature>
<dbReference type="FunFam" id="3.30.160.60:FF:000620">
    <property type="entry name" value="Zinc finger protein 263"/>
    <property type="match status" value="1"/>
</dbReference>
<dbReference type="InterPro" id="IPR000159">
    <property type="entry name" value="RA_dom"/>
</dbReference>
<feature type="domain" description="Dilute" evidence="15">
    <location>
        <begin position="629"/>
        <end position="955"/>
    </location>
</feature>
<dbReference type="Pfam" id="PF01843">
    <property type="entry name" value="DIL"/>
    <property type="match status" value="1"/>
</dbReference>
<keyword evidence="9" id="KW-0804">Transcription</keyword>
<dbReference type="PANTHER" id="PTHR24377">
    <property type="entry name" value="IP01015P-RELATED"/>
    <property type="match status" value="1"/>
</dbReference>
<dbReference type="PROSITE" id="PS50157">
    <property type="entry name" value="ZINC_FINGER_C2H2_2"/>
    <property type="match status" value="16"/>
</dbReference>
<feature type="domain" description="C2H2-type" evidence="13">
    <location>
        <begin position="1488"/>
        <end position="1515"/>
    </location>
</feature>
<keyword evidence="7" id="KW-0805">Transcription regulation</keyword>
<feature type="compositionally biased region" description="Basic and acidic residues" evidence="12">
    <location>
        <begin position="299"/>
        <end position="313"/>
    </location>
</feature>
<dbReference type="InterPro" id="IPR013087">
    <property type="entry name" value="Znf_C2H2_type"/>
</dbReference>
<dbReference type="FunFam" id="3.30.160.60:FF:000454">
    <property type="entry name" value="Zinc finger protein 624"/>
    <property type="match status" value="1"/>
</dbReference>
<dbReference type="Pfam" id="PF00096">
    <property type="entry name" value="zf-C2H2"/>
    <property type="match status" value="11"/>
</dbReference>
<feature type="domain" description="C2H2-type" evidence="13">
    <location>
        <begin position="1231"/>
        <end position="1258"/>
    </location>
</feature>